<evidence type="ECO:0000313" key="3">
    <source>
        <dbReference type="Proteomes" id="UP000799423"/>
    </source>
</evidence>
<evidence type="ECO:0000256" key="1">
    <source>
        <dbReference type="SAM" id="MobiDB-lite"/>
    </source>
</evidence>
<gene>
    <name evidence="2" type="ORF">T440DRAFT_508458</name>
</gene>
<proteinExistence type="predicted"/>
<reference evidence="2" key="1">
    <citation type="submission" date="2020-01" db="EMBL/GenBank/DDBJ databases">
        <authorList>
            <consortium name="DOE Joint Genome Institute"/>
            <person name="Haridas S."/>
            <person name="Albert R."/>
            <person name="Binder M."/>
            <person name="Bloem J."/>
            <person name="Labutti K."/>
            <person name="Salamov A."/>
            <person name="Andreopoulos B."/>
            <person name="Baker S.E."/>
            <person name="Barry K."/>
            <person name="Bills G."/>
            <person name="Bluhm B.H."/>
            <person name="Cannon C."/>
            <person name="Castanera R."/>
            <person name="Culley D.E."/>
            <person name="Daum C."/>
            <person name="Ezra D."/>
            <person name="Gonzalez J.B."/>
            <person name="Henrissat B."/>
            <person name="Kuo A."/>
            <person name="Liang C."/>
            <person name="Lipzen A."/>
            <person name="Lutzoni F."/>
            <person name="Magnuson J."/>
            <person name="Mondo S."/>
            <person name="Nolan M."/>
            <person name="Ohm R."/>
            <person name="Pangilinan J."/>
            <person name="Park H.-J."/>
            <person name="Ramirez L."/>
            <person name="Alfaro M."/>
            <person name="Sun H."/>
            <person name="Tritt A."/>
            <person name="Yoshinaga Y."/>
            <person name="Zwiers L.-H."/>
            <person name="Turgeon B.G."/>
            <person name="Goodwin S.B."/>
            <person name="Spatafora J.W."/>
            <person name="Crous P.W."/>
            <person name="Grigoriev I.V."/>
        </authorList>
    </citation>
    <scope>NUCLEOTIDE SEQUENCE</scope>
    <source>
        <strain evidence="2">IPT5</strain>
    </source>
</reference>
<protein>
    <submittedName>
        <fullName evidence="2">Uncharacterized protein</fullName>
    </submittedName>
</protein>
<organism evidence="2 3">
    <name type="scientific">Plenodomus tracheiphilus IPT5</name>
    <dbReference type="NCBI Taxonomy" id="1408161"/>
    <lineage>
        <taxon>Eukaryota</taxon>
        <taxon>Fungi</taxon>
        <taxon>Dikarya</taxon>
        <taxon>Ascomycota</taxon>
        <taxon>Pezizomycotina</taxon>
        <taxon>Dothideomycetes</taxon>
        <taxon>Pleosporomycetidae</taxon>
        <taxon>Pleosporales</taxon>
        <taxon>Pleosporineae</taxon>
        <taxon>Leptosphaeriaceae</taxon>
        <taxon>Plenodomus</taxon>
    </lineage>
</organism>
<dbReference type="Proteomes" id="UP000799423">
    <property type="component" value="Unassembled WGS sequence"/>
</dbReference>
<keyword evidence="3" id="KW-1185">Reference proteome</keyword>
<dbReference type="EMBL" id="MU006309">
    <property type="protein sequence ID" value="KAF2849988.1"/>
    <property type="molecule type" value="Genomic_DNA"/>
</dbReference>
<dbReference type="AlphaFoldDB" id="A0A6A7B6U1"/>
<evidence type="ECO:0000313" key="2">
    <source>
        <dbReference type="EMBL" id="KAF2849988.1"/>
    </source>
</evidence>
<sequence>MAGAGEGWSMVGLHISRSSTGGRFAISMLGSAPSVSCGYLEVLYGWRPWLATAAVSGVAVVNQGEYDGVFPTRARRVQPCLPTAPVGREWWWWGMGARQASTVQDTAGTPSGGCRRSPLRAGLVRQTTRCECRRQHLLASRMASAGARARCLTVHQLTPLNRQRARDHDQDMDMDQGRPDADRTEV</sequence>
<name>A0A6A7B6U1_9PLEO</name>
<feature type="region of interest" description="Disordered" evidence="1">
    <location>
        <begin position="162"/>
        <end position="186"/>
    </location>
</feature>
<accession>A0A6A7B6U1</accession>
<feature type="compositionally biased region" description="Basic and acidic residues" evidence="1">
    <location>
        <begin position="164"/>
        <end position="186"/>
    </location>
</feature>